<sequence length="85" mass="9715">MKVYEKVTVTKEVPALVTCNKCGKSEALIGARAERSHKSDLFHTFEMMFGYGSSFDSECWDFDLCEDCLVEFVKSFKHAPTITHR</sequence>
<evidence type="ECO:0000313" key="1">
    <source>
        <dbReference type="EMBL" id="MBM7702880.1"/>
    </source>
</evidence>
<comment type="caution">
    <text evidence="1">The sequence shown here is derived from an EMBL/GenBank/DDBJ whole genome shotgun (WGS) entry which is preliminary data.</text>
</comment>
<reference evidence="1 2" key="1">
    <citation type="submission" date="2021-01" db="EMBL/GenBank/DDBJ databases">
        <title>Genomic Encyclopedia of Type Strains, Phase IV (KMG-IV): sequencing the most valuable type-strain genomes for metagenomic binning, comparative biology and taxonomic classification.</title>
        <authorList>
            <person name="Goeker M."/>
        </authorList>
    </citation>
    <scope>NUCLEOTIDE SEQUENCE [LARGE SCALE GENOMIC DNA]</scope>
    <source>
        <strain evidence="1 2">DSM 104297</strain>
    </source>
</reference>
<protein>
    <submittedName>
        <fullName evidence="1">Uncharacterized protein</fullName>
    </submittedName>
</protein>
<dbReference type="Proteomes" id="UP000809829">
    <property type="component" value="Unassembled WGS sequence"/>
</dbReference>
<gene>
    <name evidence="1" type="ORF">JOC83_001727</name>
</gene>
<proteinExistence type="predicted"/>
<name>A0ABS2QTT0_9BACI</name>
<organism evidence="1 2">
    <name type="scientific">Priestia iocasae</name>
    <dbReference type="NCBI Taxonomy" id="2291674"/>
    <lineage>
        <taxon>Bacteria</taxon>
        <taxon>Bacillati</taxon>
        <taxon>Bacillota</taxon>
        <taxon>Bacilli</taxon>
        <taxon>Bacillales</taxon>
        <taxon>Bacillaceae</taxon>
        <taxon>Priestia</taxon>
    </lineage>
</organism>
<keyword evidence="2" id="KW-1185">Reference proteome</keyword>
<dbReference type="RefSeq" id="WP_205186253.1">
    <property type="nucleotide sequence ID" value="NZ_JAFBFC010000003.1"/>
</dbReference>
<accession>A0ABS2QTT0</accession>
<evidence type="ECO:0000313" key="2">
    <source>
        <dbReference type="Proteomes" id="UP000809829"/>
    </source>
</evidence>
<dbReference type="EMBL" id="JAFBFC010000003">
    <property type="protein sequence ID" value="MBM7702880.1"/>
    <property type="molecule type" value="Genomic_DNA"/>
</dbReference>